<evidence type="ECO:0000313" key="1">
    <source>
        <dbReference type="EMBL" id="EGT40765.1"/>
    </source>
</evidence>
<name>G0MAT6_CAEBE</name>
<sequence>MAAADAEIRALSDFDDETWNYHRSACVRLTQEGEDNEAQLGRDIKPEETAYAVNLFEQLFDEFGQSFLNEFRDKFFLQTLPTRPCKPDKNRFTKNEGRREESKKFEESLMKDPKYYMYIKYGFWLHDSAITLSCLRGNVKKIGYVEPPEEINGWIDGIVKQINDMGRKYIFFKIGFRHFILKAYQRIVTQLDPFELPLYVTPEIQAEAAPEEIMEEVEESRDMDFLHMMAWQRTMDLVDGIRDHKNCVFMFSAIKAWLDQFQDTMDVLSPEVMFAPRTISSVEDRIVGKGPAKNAQKEPIFPEGNVSIPMLEDLPNRCDGFSNMPAKGKAREVPFWGVNANFKGSKPPQVVNIKIKKAAVSGPKLDKQ</sequence>
<dbReference type="EMBL" id="GL379788">
    <property type="protein sequence ID" value="EGT40765.1"/>
    <property type="molecule type" value="Genomic_DNA"/>
</dbReference>
<organism evidence="2">
    <name type="scientific">Caenorhabditis brenneri</name>
    <name type="common">Nematode worm</name>
    <dbReference type="NCBI Taxonomy" id="135651"/>
    <lineage>
        <taxon>Eukaryota</taxon>
        <taxon>Metazoa</taxon>
        <taxon>Ecdysozoa</taxon>
        <taxon>Nematoda</taxon>
        <taxon>Chromadorea</taxon>
        <taxon>Rhabditida</taxon>
        <taxon>Rhabditina</taxon>
        <taxon>Rhabditomorpha</taxon>
        <taxon>Rhabditoidea</taxon>
        <taxon>Rhabditidae</taxon>
        <taxon>Peloderinae</taxon>
        <taxon>Caenorhabditis</taxon>
    </lineage>
</organism>
<keyword evidence="2" id="KW-1185">Reference proteome</keyword>
<accession>G0MAT6</accession>
<dbReference type="InParanoid" id="G0MAT6"/>
<reference evidence="2" key="1">
    <citation type="submission" date="2011-07" db="EMBL/GenBank/DDBJ databases">
        <authorList>
            <consortium name="Caenorhabditis brenneri Sequencing and Analysis Consortium"/>
            <person name="Wilson R.K."/>
        </authorList>
    </citation>
    <scope>NUCLEOTIDE SEQUENCE [LARGE SCALE GENOMIC DNA]</scope>
    <source>
        <strain evidence="2">PB2801</strain>
    </source>
</reference>
<dbReference type="HOGENOM" id="CLU_752789_0_0_1"/>
<evidence type="ECO:0000313" key="2">
    <source>
        <dbReference type="Proteomes" id="UP000008068"/>
    </source>
</evidence>
<dbReference type="Proteomes" id="UP000008068">
    <property type="component" value="Unassembled WGS sequence"/>
</dbReference>
<protein>
    <submittedName>
        <fullName evidence="1">Uncharacterized protein</fullName>
    </submittedName>
</protein>
<gene>
    <name evidence="1" type="ORF">CAEBREN_00803</name>
</gene>
<proteinExistence type="predicted"/>
<dbReference type="AlphaFoldDB" id="G0MAT6"/>